<keyword evidence="1" id="KW-0472">Membrane</keyword>
<feature type="transmembrane region" description="Helical" evidence="1">
    <location>
        <begin position="746"/>
        <end position="763"/>
    </location>
</feature>
<feature type="transmembrane region" description="Helical" evidence="1">
    <location>
        <begin position="1085"/>
        <end position="1104"/>
    </location>
</feature>
<feature type="transmembrane region" description="Helical" evidence="1">
    <location>
        <begin position="1037"/>
        <end position="1054"/>
    </location>
</feature>
<feature type="transmembrane region" description="Helical" evidence="1">
    <location>
        <begin position="664"/>
        <end position="685"/>
    </location>
</feature>
<reference evidence="3 4" key="1">
    <citation type="submission" date="2024-08" db="EMBL/GenBank/DDBJ databases">
        <title>Two novel Cytobacillus novel species.</title>
        <authorList>
            <person name="Liu G."/>
        </authorList>
    </citation>
    <scope>NUCLEOTIDE SEQUENCE [LARGE SCALE GENOMIC DNA]</scope>
    <source>
        <strain evidence="3 4">FJAT-54145</strain>
    </source>
</reference>
<feature type="transmembrane region" description="Helical" evidence="1">
    <location>
        <begin position="984"/>
        <end position="1001"/>
    </location>
</feature>
<feature type="transmembrane region" description="Helical" evidence="1">
    <location>
        <begin position="183"/>
        <end position="201"/>
    </location>
</feature>
<feature type="transmembrane region" description="Helical" evidence="1">
    <location>
        <begin position="637"/>
        <end position="658"/>
    </location>
</feature>
<feature type="transmembrane region" description="Helical" evidence="1">
    <location>
        <begin position="797"/>
        <end position="815"/>
    </location>
</feature>
<proteinExistence type="predicted"/>
<dbReference type="Pfam" id="PF09925">
    <property type="entry name" value="DUF2157"/>
    <property type="match status" value="1"/>
</dbReference>
<name>A0ABW6K533_9BACI</name>
<comment type="caution">
    <text evidence="3">The sequence shown here is derived from an EMBL/GenBank/DDBJ whole genome shotgun (WGS) entry which is preliminary data.</text>
</comment>
<feature type="transmembrane region" description="Helical" evidence="1">
    <location>
        <begin position="821"/>
        <end position="837"/>
    </location>
</feature>
<evidence type="ECO:0000313" key="3">
    <source>
        <dbReference type="EMBL" id="MFE8699284.1"/>
    </source>
</evidence>
<feature type="transmembrane region" description="Helical" evidence="1">
    <location>
        <begin position="590"/>
        <end position="607"/>
    </location>
</feature>
<feature type="transmembrane region" description="Helical" evidence="1">
    <location>
        <begin position="449"/>
        <end position="468"/>
    </location>
</feature>
<feature type="transmembrane region" description="Helical" evidence="1">
    <location>
        <begin position="873"/>
        <end position="890"/>
    </location>
</feature>
<feature type="transmembrane region" description="Helical" evidence="1">
    <location>
        <begin position="613"/>
        <end position="630"/>
    </location>
</feature>
<feature type="transmembrane region" description="Helical" evidence="1">
    <location>
        <begin position="530"/>
        <end position="546"/>
    </location>
</feature>
<dbReference type="Proteomes" id="UP001601059">
    <property type="component" value="Unassembled WGS sequence"/>
</dbReference>
<dbReference type="EMBL" id="JBIACK010000001">
    <property type="protein sequence ID" value="MFE8699284.1"/>
    <property type="molecule type" value="Genomic_DNA"/>
</dbReference>
<feature type="transmembrane region" description="Helical" evidence="1">
    <location>
        <begin position="844"/>
        <end position="861"/>
    </location>
</feature>
<evidence type="ECO:0000313" key="4">
    <source>
        <dbReference type="Proteomes" id="UP001601059"/>
    </source>
</evidence>
<gene>
    <name evidence="3" type="ORF">ACFYKX_01470</name>
</gene>
<feature type="transmembrane region" description="Helical" evidence="1">
    <location>
        <begin position="480"/>
        <end position="496"/>
    </location>
</feature>
<feature type="transmembrane region" description="Helical" evidence="1">
    <location>
        <begin position="265"/>
        <end position="285"/>
    </location>
</feature>
<feature type="transmembrane region" description="Helical" evidence="1">
    <location>
        <begin position="208"/>
        <end position="228"/>
    </location>
</feature>
<feature type="transmembrane region" description="Helical" evidence="1">
    <location>
        <begin position="341"/>
        <end position="357"/>
    </location>
</feature>
<feature type="transmembrane region" description="Helical" evidence="1">
    <location>
        <begin position="88"/>
        <end position="111"/>
    </location>
</feature>
<keyword evidence="1" id="KW-0812">Transmembrane</keyword>
<feature type="transmembrane region" description="Helical" evidence="1">
    <location>
        <begin position="419"/>
        <end position="437"/>
    </location>
</feature>
<feature type="transmembrane region" description="Helical" evidence="1">
    <location>
        <begin position="395"/>
        <end position="412"/>
    </location>
</feature>
<feature type="transmembrane region" description="Helical" evidence="1">
    <location>
        <begin position="721"/>
        <end position="739"/>
    </location>
</feature>
<feature type="transmembrane region" description="Helical" evidence="1">
    <location>
        <begin position="1008"/>
        <end position="1025"/>
    </location>
</feature>
<feature type="transmembrane region" description="Helical" evidence="1">
    <location>
        <begin position="561"/>
        <end position="581"/>
    </location>
</feature>
<evidence type="ECO:0000259" key="2">
    <source>
        <dbReference type="Pfam" id="PF09925"/>
    </source>
</evidence>
<dbReference type="NCBIfam" id="NF047321">
    <property type="entry name" value="SCO7613_CTERM"/>
    <property type="match status" value="1"/>
</dbReference>
<feature type="transmembrane region" description="Helical" evidence="1">
    <location>
        <begin position="316"/>
        <end position="335"/>
    </location>
</feature>
<feature type="transmembrane region" description="Helical" evidence="1">
    <location>
        <begin position="148"/>
        <end position="171"/>
    </location>
</feature>
<feature type="domain" description="DUF2157" evidence="2">
    <location>
        <begin position="60"/>
        <end position="180"/>
    </location>
</feature>
<feature type="transmembrane region" description="Helical" evidence="1">
    <location>
        <begin position="502"/>
        <end position="518"/>
    </location>
</feature>
<feature type="transmembrane region" description="Helical" evidence="1">
    <location>
        <begin position="902"/>
        <end position="921"/>
    </location>
</feature>
<feature type="transmembrane region" description="Helical" evidence="1">
    <location>
        <begin position="117"/>
        <end position="136"/>
    </location>
</feature>
<feature type="transmembrane region" description="Helical" evidence="1">
    <location>
        <begin position="769"/>
        <end position="788"/>
    </location>
</feature>
<dbReference type="InterPro" id="IPR058062">
    <property type="entry name" value="SCO7613_C"/>
</dbReference>
<evidence type="ECO:0000256" key="1">
    <source>
        <dbReference type="SAM" id="Phobius"/>
    </source>
</evidence>
<feature type="transmembrane region" description="Helical" evidence="1">
    <location>
        <begin position="697"/>
        <end position="715"/>
    </location>
</feature>
<organism evidence="3 4">
    <name type="scientific">Cytobacillus spartinae</name>
    <dbReference type="NCBI Taxonomy" id="3299023"/>
    <lineage>
        <taxon>Bacteria</taxon>
        <taxon>Bacillati</taxon>
        <taxon>Bacillota</taxon>
        <taxon>Bacilli</taxon>
        <taxon>Bacillales</taxon>
        <taxon>Bacillaceae</taxon>
        <taxon>Cytobacillus</taxon>
    </lineage>
</organism>
<dbReference type="RefSeq" id="WP_389357360.1">
    <property type="nucleotide sequence ID" value="NZ_JBIACK010000001.1"/>
</dbReference>
<feature type="transmembrane region" description="Helical" evidence="1">
    <location>
        <begin position="369"/>
        <end position="389"/>
    </location>
</feature>
<sequence length="1132" mass="130404">MMQPFSREQRKKIFKEELSLLKEGEYISPYMHENVLNAHERFYENLARREEKISQSVEVEKVVIQPKQVRKVKEKKKRSPEQIRERNITWLLNLGVILLLIGGLFVATSNWENMSNWMKAGSIGLVALLFYGIAAISRKVVKIDKTAFAFTVLGSLFLPIFLLSVGWFQLVGEYLSFEGDGRHIFSSLSSYLLLPVYIYISHKLTSRLFVWFTYISLTVGTGFLLLALNVSVDGFYLGIMIFNALLIGGYHLNKQKENLKLFCKELLVFAQCNLVLSTLLMLFFYEENLFYGFNLVLTGIIYISMVYVTGRKEFHFVFSAMIVYGIYQLVEFSILEQYSEVVYALVGIMFLAFPKALDNRYPWESIFRWTSAIISGFAFLFITVESFIIRMSEPSFLLLVAYFVIAGNFLYLSKATKNYLFQYLSPIFIASALFEVVRLLDSRVGFESMILPVYLIGFVLFVLLGAIIKWPYIKVVQQSSRDVGLIIMYLMISTGVISEEWWSLTIMFLLVCVGLFVTSKVEKRVLFKEATPWLIPISLGLALVALGEEVRVNSTFYREELGIATNFVLGSIVVLVSHFLFKSVNLKKNSFYLSHILYTFSIIFAFFFPISDLFRTLIVVGAVGMYYVLYRSVKFSFFAYLMSGMTLIAYMTALYSLYKLIGEFGFYKYIQFVGAAILLLIVSLVFRKKDENLLQAYAYLGHVYLPISLAITSLFYGEEAIWSFMMAFVLYTISTLSSSAEWKLKVFLYSSFTSLFLTIVTFVERQDLFRGEFAYFITSILIVVYWFIVDGAYKKRTAYYLVPFTIIGLFSVVSIYPFTTFVFITTVFYAVGLLVFVHRIKWDFLSIIPLVFVFNGTYQYVSEQTFTDIYKVLILSFIGVLLLIIGKILYKTFIVSNEKLAFKYVDAYTVMSFFFFAISYLFTGDDLVTKVLPGVMISFGLIMQRRRIPSEWSWIPAFLSGGYLLQPYYTLLEDIQIPVLFERELYVLPLIGLVIYLQICLRKKYSFITSRLQWGVLVVVALLLVQDGLESSTIYDAVILGSLSLISLLVGVFLRIKAYFFVGTGVLLLNVMLQTRPYWGNLPWWGYLVIAGSILITVASLYEWHKQKNAKGEKTVFVRLKEKVLHTLKQWN</sequence>
<keyword evidence="4" id="KW-1185">Reference proteome</keyword>
<feature type="transmembrane region" description="Helical" evidence="1">
    <location>
        <begin position="1059"/>
        <end position="1079"/>
    </location>
</feature>
<keyword evidence="1" id="KW-1133">Transmembrane helix</keyword>
<accession>A0ABW6K533</accession>
<feature type="transmembrane region" description="Helical" evidence="1">
    <location>
        <begin position="234"/>
        <end position="253"/>
    </location>
</feature>
<dbReference type="InterPro" id="IPR018677">
    <property type="entry name" value="DUF2157"/>
</dbReference>
<feature type="transmembrane region" description="Helical" evidence="1">
    <location>
        <begin position="291"/>
        <end position="309"/>
    </location>
</feature>
<protein>
    <submittedName>
        <fullName evidence="3">DUF2157 domain-containing protein</fullName>
    </submittedName>
</protein>